<name>X8IZ54_9AGAM</name>
<gene>
    <name evidence="2" type="ORF">RSOL_114590</name>
</gene>
<proteinExistence type="predicted"/>
<evidence type="ECO:0000313" key="2">
    <source>
        <dbReference type="EMBL" id="EUC55403.1"/>
    </source>
</evidence>
<evidence type="ECO:0000313" key="3">
    <source>
        <dbReference type="Proteomes" id="UP000030108"/>
    </source>
</evidence>
<feature type="region of interest" description="Disordered" evidence="1">
    <location>
        <begin position="248"/>
        <end position="272"/>
    </location>
</feature>
<evidence type="ECO:0000256" key="1">
    <source>
        <dbReference type="SAM" id="MobiDB-lite"/>
    </source>
</evidence>
<reference evidence="3" key="1">
    <citation type="journal article" date="2014" name="Genome Announc.">
        <title>Draft genome sequence of the plant-pathogenic soil fungus Rhizoctonia solani anastomosis group 3 strain Rhs1AP.</title>
        <authorList>
            <person name="Cubeta M.A."/>
            <person name="Thomas E."/>
            <person name="Dean R.A."/>
            <person name="Jabaji S."/>
            <person name="Neate S.M."/>
            <person name="Tavantzis S."/>
            <person name="Toda T."/>
            <person name="Vilgalys R."/>
            <person name="Bharathan N."/>
            <person name="Fedorova-Abrams N."/>
            <person name="Pakala S.B."/>
            <person name="Pakala S.M."/>
            <person name="Zafar N."/>
            <person name="Joardar V."/>
            <person name="Losada L."/>
            <person name="Nierman W.C."/>
        </authorList>
    </citation>
    <scope>NUCLEOTIDE SEQUENCE [LARGE SCALE GENOMIC DNA]</scope>
    <source>
        <strain evidence="3">AG-3</strain>
    </source>
</reference>
<dbReference type="Proteomes" id="UP000030108">
    <property type="component" value="Unassembled WGS sequence"/>
</dbReference>
<comment type="caution">
    <text evidence="2">The sequence shown here is derived from an EMBL/GenBank/DDBJ whole genome shotgun (WGS) entry which is preliminary data.</text>
</comment>
<dbReference type="EMBL" id="JATN01000322">
    <property type="protein sequence ID" value="EUC55403.1"/>
    <property type="molecule type" value="Genomic_DNA"/>
</dbReference>
<accession>X8IZ54</accession>
<dbReference type="AlphaFoldDB" id="X8IZ54"/>
<dbReference type="OrthoDB" id="3239211at2759"/>
<protein>
    <submittedName>
        <fullName evidence="2">Uncharacterized protein</fullName>
    </submittedName>
</protein>
<organism evidence="2 3">
    <name type="scientific">Rhizoctonia solani AG-3 Rhs1AP</name>
    <dbReference type="NCBI Taxonomy" id="1086054"/>
    <lineage>
        <taxon>Eukaryota</taxon>
        <taxon>Fungi</taxon>
        <taxon>Dikarya</taxon>
        <taxon>Basidiomycota</taxon>
        <taxon>Agaricomycotina</taxon>
        <taxon>Agaricomycetes</taxon>
        <taxon>Cantharellales</taxon>
        <taxon>Ceratobasidiaceae</taxon>
        <taxon>Rhizoctonia</taxon>
    </lineage>
</organism>
<sequence>MAKLSAVEFALCVLSMFGRVMDENRMALQVLLEAIKSYNPTTGKFGKRAVKLAGYGGRSSLRAMAGAQAVLHTILDPVIGCLSVHELVKLRGDMDEAMRLASSLPMEEVRARVAEFAQKARENGGRERWMGLWEKAMEAQAIEAAHQPSSISEEAFGTEDRKFAVVPIMSTLKRRAHVPRNCRPTGFPSPVDVCLGRGSTLSSSSSSVLPSPSSGEWYRDTARVWHPHGWKMFYPATAANRKRASPAGFKFPPPGMTSTTTSTPTPTPNPVDSKHALEMSAKLKQWQDDWEIEQLGSWKAAMDKDAALGFIVDCTRDEKIWHAHGWKKFCPTTQCAHKQTSFQFPAPGSSHVSTLAAGVESGRPLEKDMESKYKIWEDSWETEQLGRWTARLAMPAKEGGMWNQLAMAWKSEKVDVLAGMMEEGLKEAETITCTTLAARVGRLFGLA</sequence>